<name>A0A1Y2BUB0_9FUNG</name>
<dbReference type="AlphaFoldDB" id="A0A1Y2BUB0"/>
<proteinExistence type="predicted"/>
<dbReference type="OrthoDB" id="2158812at2759"/>
<evidence type="ECO:0000313" key="3">
    <source>
        <dbReference type="Proteomes" id="UP000193642"/>
    </source>
</evidence>
<dbReference type="EMBL" id="MCGO01000044">
    <property type="protein sequence ID" value="ORY38339.1"/>
    <property type="molecule type" value="Genomic_DNA"/>
</dbReference>
<evidence type="ECO:0000256" key="1">
    <source>
        <dbReference type="SAM" id="MobiDB-lite"/>
    </source>
</evidence>
<accession>A0A1Y2BUB0</accession>
<dbReference type="PANTHER" id="PTHR37558:SF1">
    <property type="entry name" value="HTH CENPB-TYPE DOMAIN-CONTAINING PROTEIN"/>
    <property type="match status" value="1"/>
</dbReference>
<keyword evidence="3" id="KW-1185">Reference proteome</keyword>
<dbReference type="PANTHER" id="PTHR37558">
    <property type="entry name" value="HTH CENPB-TYPE DOMAIN-CONTAINING PROTEIN"/>
    <property type="match status" value="1"/>
</dbReference>
<sequence length="209" mass="23267">MAFEFLFLNVEPYKAAHGKTAECWENVATNLNEALSLDGDVCTTEKNAQERFKDLMKKFKADEMEVLRASGTEEEFNEREQLLSDVHAGFILAEKKAKKTNYDEKSEVNGAIVRNAAVKCLLEKLKTPRKGIHSDENKEPPSSTSRGPSSAKTAASVAATLKDLASAFTECNQQDANDTVASRDIKLKELEVQNRKLALEEGRLELEKK</sequence>
<reference evidence="2 3" key="1">
    <citation type="submission" date="2016-07" db="EMBL/GenBank/DDBJ databases">
        <title>Pervasive Adenine N6-methylation of Active Genes in Fungi.</title>
        <authorList>
            <consortium name="DOE Joint Genome Institute"/>
            <person name="Mondo S.J."/>
            <person name="Dannebaum R.O."/>
            <person name="Kuo R.C."/>
            <person name="Labutti K."/>
            <person name="Haridas S."/>
            <person name="Kuo A."/>
            <person name="Salamov A."/>
            <person name="Ahrendt S.R."/>
            <person name="Lipzen A."/>
            <person name="Sullivan W."/>
            <person name="Andreopoulos W.B."/>
            <person name="Clum A."/>
            <person name="Lindquist E."/>
            <person name="Daum C."/>
            <person name="Ramamoorthy G.K."/>
            <person name="Gryganskyi A."/>
            <person name="Culley D."/>
            <person name="Magnuson J.K."/>
            <person name="James T.Y."/>
            <person name="O'Malley M.A."/>
            <person name="Stajich J.E."/>
            <person name="Spatafora J.W."/>
            <person name="Visel A."/>
            <person name="Grigoriev I.V."/>
        </authorList>
    </citation>
    <scope>NUCLEOTIDE SEQUENCE [LARGE SCALE GENOMIC DNA]</scope>
    <source>
        <strain evidence="2 3">JEL800</strain>
    </source>
</reference>
<feature type="compositionally biased region" description="Basic and acidic residues" evidence="1">
    <location>
        <begin position="129"/>
        <end position="139"/>
    </location>
</feature>
<dbReference type="Proteomes" id="UP000193642">
    <property type="component" value="Unassembled WGS sequence"/>
</dbReference>
<gene>
    <name evidence="2" type="ORF">BCR33DRAFT_788923</name>
</gene>
<protein>
    <submittedName>
        <fullName evidence="2">Uncharacterized protein</fullName>
    </submittedName>
</protein>
<feature type="region of interest" description="Disordered" evidence="1">
    <location>
        <begin position="129"/>
        <end position="155"/>
    </location>
</feature>
<evidence type="ECO:0000313" key="2">
    <source>
        <dbReference type="EMBL" id="ORY38339.1"/>
    </source>
</evidence>
<comment type="caution">
    <text evidence="2">The sequence shown here is derived from an EMBL/GenBank/DDBJ whole genome shotgun (WGS) entry which is preliminary data.</text>
</comment>
<organism evidence="2 3">
    <name type="scientific">Rhizoclosmatium globosum</name>
    <dbReference type="NCBI Taxonomy" id="329046"/>
    <lineage>
        <taxon>Eukaryota</taxon>
        <taxon>Fungi</taxon>
        <taxon>Fungi incertae sedis</taxon>
        <taxon>Chytridiomycota</taxon>
        <taxon>Chytridiomycota incertae sedis</taxon>
        <taxon>Chytridiomycetes</taxon>
        <taxon>Chytridiales</taxon>
        <taxon>Chytriomycetaceae</taxon>
        <taxon>Rhizoclosmatium</taxon>
    </lineage>
</organism>